<sequence length="178" mass="20355">MENHMQDDTVLTAEADELAERRFAPLIAAYKKDRSAGGDFAESFRELSPGQQALFTFRVFYAHAVHSRDDLYWWSAYFLAKGREWNGIKDGLRFFGDAPMLGLLGRLEKVLAETGHALDYAQFDLSFGSLALRPELLAAVEAIDAEFRRLLPSTLQRIGRYIREHPQEFERLPRQTDG</sequence>
<evidence type="ECO:0000313" key="2">
    <source>
        <dbReference type="Proteomes" id="UP000007392"/>
    </source>
</evidence>
<proteinExistence type="predicted"/>
<evidence type="ECO:0000313" key="1">
    <source>
        <dbReference type="EMBL" id="AFH63764.1"/>
    </source>
</evidence>
<dbReference type="KEGG" id="pmw:B2K_24275"/>
<reference evidence="1 2" key="1">
    <citation type="submission" date="2013-06" db="EMBL/GenBank/DDBJ databases">
        <title>Complete genome sequence of Paenibacillus mucilaginosus K02.</title>
        <authorList>
            <person name="Xiao B."/>
            <person name="Sun L."/>
            <person name="Xiao L."/>
            <person name="Lian B."/>
        </authorList>
    </citation>
    <scope>NUCLEOTIDE SEQUENCE [LARGE SCALE GENOMIC DNA]</scope>
    <source>
        <strain evidence="1 2">K02</strain>
    </source>
</reference>
<organism evidence="1 2">
    <name type="scientific">Paenibacillus mucilaginosus K02</name>
    <dbReference type="NCBI Taxonomy" id="997761"/>
    <lineage>
        <taxon>Bacteria</taxon>
        <taxon>Bacillati</taxon>
        <taxon>Bacillota</taxon>
        <taxon>Bacilli</taxon>
        <taxon>Bacillales</taxon>
        <taxon>Paenibacillaceae</taxon>
        <taxon>Paenibacillus</taxon>
    </lineage>
</organism>
<gene>
    <name evidence="1" type="ORF">B2K_24275</name>
</gene>
<dbReference type="Proteomes" id="UP000007392">
    <property type="component" value="Chromosome"/>
</dbReference>
<evidence type="ECO:0008006" key="3">
    <source>
        <dbReference type="Google" id="ProtNLM"/>
    </source>
</evidence>
<protein>
    <recommendedName>
        <fullName evidence="3">DUF4375 domain-containing protein</fullName>
    </recommendedName>
</protein>
<dbReference type="EMBL" id="CP003422">
    <property type="protein sequence ID" value="AFH63764.1"/>
    <property type="molecule type" value="Genomic_DNA"/>
</dbReference>
<dbReference type="PATRIC" id="fig|997761.3.peg.4814"/>
<dbReference type="HOGENOM" id="CLU_129800_0_0_9"/>
<dbReference type="RefSeq" id="WP_014651886.1">
    <property type="nucleotide sequence ID" value="NC_017672.3"/>
</dbReference>
<accession>I0BN17</accession>
<dbReference type="AlphaFoldDB" id="I0BN17"/>
<name>I0BN17_9BACL</name>